<dbReference type="Proteomes" id="UP001497444">
    <property type="component" value="Chromosome 4"/>
</dbReference>
<sequence length="342" mass="37555">MAGLALAIQLLEKSSSGVSSKSLHSFSTLAAVSAAAAASSAISYLPDRPSLTYTPTTTSREWSENVAYCEEAVDPDRWDARPVPLWETRTDIHVKTYEIELKPLFSAFRIRALGATTVRALLVNYLPLLEAYLQPEEDEGDEDADRPAQLPVNPIVPLKRSATHIVREVSVITTRRILERAVVHYVTHRMAWKLLKDIPKSAVRKAARNMSKWQLFIAVCKTTFRAHALGVAANWMVQLVLDIYRSISASLYVRTKDGKPVGLDARELKRLARRTVGNTLKGIASLLLASLGAGLGTVLIRPSTGTWIGCAVGDFAGPFLVGIWLDTWIVYGTFTPGGDRSQ</sequence>
<proteinExistence type="predicted"/>
<evidence type="ECO:0000313" key="1">
    <source>
        <dbReference type="EMBL" id="CAK9272018.1"/>
    </source>
</evidence>
<dbReference type="EMBL" id="OZ020099">
    <property type="protein sequence ID" value="CAK9272018.1"/>
    <property type="molecule type" value="Genomic_DNA"/>
</dbReference>
<evidence type="ECO:0000313" key="2">
    <source>
        <dbReference type="Proteomes" id="UP001497444"/>
    </source>
</evidence>
<organism evidence="1 2">
    <name type="scientific">Sphagnum jensenii</name>
    <dbReference type="NCBI Taxonomy" id="128206"/>
    <lineage>
        <taxon>Eukaryota</taxon>
        <taxon>Viridiplantae</taxon>
        <taxon>Streptophyta</taxon>
        <taxon>Embryophyta</taxon>
        <taxon>Bryophyta</taxon>
        <taxon>Sphagnophytina</taxon>
        <taxon>Sphagnopsida</taxon>
        <taxon>Sphagnales</taxon>
        <taxon>Sphagnaceae</taxon>
        <taxon>Sphagnum</taxon>
    </lineage>
</organism>
<dbReference type="PANTHER" id="PTHR36074:SF1">
    <property type="entry name" value="ISOPENTENYL-DIPHOSPHATE DELTA-ISOMERASE"/>
    <property type="match status" value="1"/>
</dbReference>
<reference evidence="1" key="1">
    <citation type="submission" date="2024-02" db="EMBL/GenBank/DDBJ databases">
        <authorList>
            <consortium name="ELIXIR-Norway"/>
            <consortium name="Elixir Norway"/>
        </authorList>
    </citation>
    <scope>NUCLEOTIDE SEQUENCE</scope>
</reference>
<keyword evidence="2" id="KW-1185">Reference proteome</keyword>
<accession>A0ABP0WYS5</accession>
<dbReference type="PANTHER" id="PTHR36074">
    <property type="entry name" value="ISOPENTENYL-DIPHOSPHATE DELTA-ISOMERASE"/>
    <property type="match status" value="1"/>
</dbReference>
<protein>
    <submittedName>
        <fullName evidence="1">Uncharacterized protein</fullName>
    </submittedName>
</protein>
<name>A0ABP0WYS5_9BRYO</name>
<gene>
    <name evidence="1" type="ORF">CSSPJE1EN1_LOCUS17496</name>
</gene>